<sequence>MVNADELKRLVTVARSAGSSARGMKVSTNHKIYGSVETLSLRYRALHALVKGIFANEDIDDTQTLFRLAQERQISMPQEDDASIATEAFGDAFSATSLTSDSCLLPELTTRWPSNIDQVVQKAVVNLRDETCIPAPHGVAHYLGPASSFEFASAVRRLVAKRNKSTENGSVGHDRRSQLRAEFSNLEVSIAMEPRIPEHPASTVRKEGNDKDSPETLSAQTTPQTTVGTNTTATNGSLSPYRRWVQSLLPSRQVTDSLVHAFFGKVHSDYALFHRGAFHTRYESIWHRTPSYTYEAEPGWLCCLFMVLVFGAQAREDHNLDDALDLQRRFLRFVRERFPHLSLTASLANVQALLLLQLYEHNAGERNTSWILLGQAARMAIALGMHREGTSHNFDSIERNTRRMVWHTLYSFEQYAALSLGRPSTVKALEVNVTLPDEMIIDGGDHPQNYFEYASALLDLSSKIRHFATAASPNCFDQASLASLSGSATALLTELEEWFEGLPQHLLPAWRFGDQKHQRAVVLLHIRYHHLSSVLTRPYLLYTINANLDQRLDAVASEATVLDSTIDSLSHYCIQSSLAVSKLLTQLSLSDILQGATWTDFFYLYHAMLVLCLPFLGHHNAGIVGAPAVDDSSQLEVLNMISLCHKHRLSPTYHILSQISIQFARIVGLAGDSPPSRDEQVGDSHAASTGRANNLGTGVGHDIVMPYAEPFSDLGHFSNDDMFLDFFNVSGVDDTTIMTNHSVAHYSTPFSSLYGTGPIPSYGERWY</sequence>
<gene>
    <name evidence="6" type="ORF">LTR05_008381</name>
</gene>
<dbReference type="Pfam" id="PF04082">
    <property type="entry name" value="Fungal_trans"/>
    <property type="match status" value="1"/>
</dbReference>
<feature type="domain" description="Xylanolytic transcriptional activator regulatory" evidence="5">
    <location>
        <begin position="369"/>
        <end position="442"/>
    </location>
</feature>
<dbReference type="InterPro" id="IPR051127">
    <property type="entry name" value="Fungal_SecMet_Regulators"/>
</dbReference>
<keyword evidence="2" id="KW-0804">Transcription</keyword>
<evidence type="ECO:0000259" key="5">
    <source>
        <dbReference type="SMART" id="SM00906"/>
    </source>
</evidence>
<dbReference type="GO" id="GO:0003677">
    <property type="term" value="F:DNA binding"/>
    <property type="evidence" value="ECO:0007669"/>
    <property type="project" value="InterPro"/>
</dbReference>
<dbReference type="CDD" id="cd12148">
    <property type="entry name" value="fungal_TF_MHR"/>
    <property type="match status" value="1"/>
</dbReference>
<evidence type="ECO:0000256" key="1">
    <source>
        <dbReference type="ARBA" id="ARBA00023015"/>
    </source>
</evidence>
<evidence type="ECO:0000256" key="4">
    <source>
        <dbReference type="SAM" id="MobiDB-lite"/>
    </source>
</evidence>
<dbReference type="GO" id="GO:0006351">
    <property type="term" value="P:DNA-templated transcription"/>
    <property type="evidence" value="ECO:0007669"/>
    <property type="project" value="InterPro"/>
</dbReference>
<dbReference type="SMART" id="SM00906">
    <property type="entry name" value="Fungal_trans"/>
    <property type="match status" value="1"/>
</dbReference>
<reference evidence="6 7" key="1">
    <citation type="submission" date="2023-08" db="EMBL/GenBank/DDBJ databases">
        <title>Black Yeasts Isolated from many extreme environments.</title>
        <authorList>
            <person name="Coleine C."/>
            <person name="Stajich J.E."/>
            <person name="Selbmann L."/>
        </authorList>
    </citation>
    <scope>NUCLEOTIDE SEQUENCE [LARGE SCALE GENOMIC DNA]</scope>
    <source>
        <strain evidence="6 7">CCFEE 5910</strain>
    </source>
</reference>
<dbReference type="Proteomes" id="UP001309876">
    <property type="component" value="Unassembled WGS sequence"/>
</dbReference>
<protein>
    <recommendedName>
        <fullName evidence="5">Xylanolytic transcriptional activator regulatory domain-containing protein</fullName>
    </recommendedName>
</protein>
<accession>A0AAN7PK29</accession>
<dbReference type="AlphaFoldDB" id="A0AAN7PK29"/>
<evidence type="ECO:0000313" key="6">
    <source>
        <dbReference type="EMBL" id="KAK5080677.1"/>
    </source>
</evidence>
<organism evidence="6 7">
    <name type="scientific">Lithohypha guttulata</name>
    <dbReference type="NCBI Taxonomy" id="1690604"/>
    <lineage>
        <taxon>Eukaryota</taxon>
        <taxon>Fungi</taxon>
        <taxon>Dikarya</taxon>
        <taxon>Ascomycota</taxon>
        <taxon>Pezizomycotina</taxon>
        <taxon>Eurotiomycetes</taxon>
        <taxon>Chaetothyriomycetidae</taxon>
        <taxon>Chaetothyriales</taxon>
        <taxon>Trichomeriaceae</taxon>
        <taxon>Lithohypha</taxon>
    </lineage>
</organism>
<feature type="compositionally biased region" description="Low complexity" evidence="4">
    <location>
        <begin position="219"/>
        <end position="235"/>
    </location>
</feature>
<dbReference type="GO" id="GO:0008270">
    <property type="term" value="F:zinc ion binding"/>
    <property type="evidence" value="ECO:0007669"/>
    <property type="project" value="InterPro"/>
</dbReference>
<feature type="region of interest" description="Disordered" evidence="4">
    <location>
        <begin position="192"/>
        <end position="235"/>
    </location>
</feature>
<dbReference type="PANTHER" id="PTHR47424">
    <property type="entry name" value="REGULATORY PROTEIN GAL4"/>
    <property type="match status" value="1"/>
</dbReference>
<keyword evidence="1" id="KW-0805">Transcription regulation</keyword>
<dbReference type="EMBL" id="JAVRRJ010000012">
    <property type="protein sequence ID" value="KAK5080677.1"/>
    <property type="molecule type" value="Genomic_DNA"/>
</dbReference>
<proteinExistence type="predicted"/>
<feature type="compositionally biased region" description="Basic and acidic residues" evidence="4">
    <location>
        <begin position="204"/>
        <end position="214"/>
    </location>
</feature>
<evidence type="ECO:0000256" key="2">
    <source>
        <dbReference type="ARBA" id="ARBA00023163"/>
    </source>
</evidence>
<evidence type="ECO:0000313" key="7">
    <source>
        <dbReference type="Proteomes" id="UP001309876"/>
    </source>
</evidence>
<comment type="caution">
    <text evidence="6">The sequence shown here is derived from an EMBL/GenBank/DDBJ whole genome shotgun (WGS) entry which is preliminary data.</text>
</comment>
<feature type="region of interest" description="Disordered" evidence="4">
    <location>
        <begin position="674"/>
        <end position="694"/>
    </location>
</feature>
<evidence type="ECO:0000256" key="3">
    <source>
        <dbReference type="ARBA" id="ARBA00023242"/>
    </source>
</evidence>
<keyword evidence="3" id="KW-0539">Nucleus</keyword>
<dbReference type="PANTHER" id="PTHR47424:SF6">
    <property type="entry name" value="PROLINE UTILIZATION TRANS-ACTIVATOR"/>
    <property type="match status" value="1"/>
</dbReference>
<name>A0AAN7PK29_9EURO</name>
<dbReference type="InterPro" id="IPR007219">
    <property type="entry name" value="XnlR_reg_dom"/>
</dbReference>
<keyword evidence="7" id="KW-1185">Reference proteome</keyword>